<evidence type="ECO:0000256" key="2">
    <source>
        <dbReference type="ARBA" id="ARBA00022692"/>
    </source>
</evidence>
<dbReference type="InterPro" id="IPR049453">
    <property type="entry name" value="Memb_transporter_dom"/>
</dbReference>
<accession>A0ABV9TC70</accession>
<feature type="transmembrane region" description="Helical" evidence="5">
    <location>
        <begin position="49"/>
        <end position="68"/>
    </location>
</feature>
<evidence type="ECO:0000259" key="6">
    <source>
        <dbReference type="Pfam" id="PF13515"/>
    </source>
</evidence>
<evidence type="ECO:0000313" key="7">
    <source>
        <dbReference type="EMBL" id="MFC4892692.1"/>
    </source>
</evidence>
<evidence type="ECO:0000313" key="8">
    <source>
        <dbReference type="Proteomes" id="UP001595926"/>
    </source>
</evidence>
<gene>
    <name evidence="7" type="ORF">ACFPDQ_06475</name>
</gene>
<feature type="domain" description="Integral membrane bound transporter" evidence="6">
    <location>
        <begin position="36"/>
        <end position="165"/>
    </location>
</feature>
<dbReference type="Proteomes" id="UP001595926">
    <property type="component" value="Unassembled WGS sequence"/>
</dbReference>
<comment type="caution">
    <text evidence="7">The sequence shown here is derived from an EMBL/GenBank/DDBJ whole genome shotgun (WGS) entry which is preliminary data.</text>
</comment>
<feature type="transmembrane region" description="Helical" evidence="5">
    <location>
        <begin position="20"/>
        <end position="37"/>
    </location>
</feature>
<proteinExistence type="predicted"/>
<keyword evidence="8" id="KW-1185">Reference proteome</keyword>
<name>A0ABV9TC70_9GAMM</name>
<feature type="transmembrane region" description="Helical" evidence="5">
    <location>
        <begin position="75"/>
        <end position="93"/>
    </location>
</feature>
<evidence type="ECO:0000256" key="1">
    <source>
        <dbReference type="ARBA" id="ARBA00004141"/>
    </source>
</evidence>
<sequence length="305" mass="35793">MIFSKDRLIDKMSDNTLLAFRALLASTIGLLICYAVFSLSGEDSFRERIYWVVFAVVSVTVSTNTDVVFSRAKNIAVFSVLGCTMGSVILMLIQKYMDSFILIAILCSLSLMLYTYTMFLNYATSVFFIHIYLVMFFGLFVFWDTDLFFVRIICVFIGTISILAVFIITKSTKNRVKFQKEMYILYGEFKQIVDSIDQKVSNKKIINLVQKNISLNEQLLAAKYEFNTRREYYSYKQIILLMDELLINLKTYRVLFIQEKKHKTELYKEFVDYTNEAIKKNFKKLTIRYDRILLGDKKNNLFLKK</sequence>
<organism evidence="7 8">
    <name type="scientific">Pseudofrancisella aestuarii</name>
    <dbReference type="NCBI Taxonomy" id="2670347"/>
    <lineage>
        <taxon>Bacteria</taxon>
        <taxon>Pseudomonadati</taxon>
        <taxon>Pseudomonadota</taxon>
        <taxon>Gammaproteobacteria</taxon>
        <taxon>Thiotrichales</taxon>
        <taxon>Francisellaceae</taxon>
        <taxon>Pseudofrancisella</taxon>
    </lineage>
</organism>
<feature type="transmembrane region" description="Helical" evidence="5">
    <location>
        <begin position="126"/>
        <end position="143"/>
    </location>
</feature>
<dbReference type="EMBL" id="JBHSJH010000002">
    <property type="protein sequence ID" value="MFC4892692.1"/>
    <property type="molecule type" value="Genomic_DNA"/>
</dbReference>
<evidence type="ECO:0000256" key="3">
    <source>
        <dbReference type="ARBA" id="ARBA00022989"/>
    </source>
</evidence>
<keyword evidence="3 5" id="KW-1133">Transmembrane helix</keyword>
<feature type="transmembrane region" description="Helical" evidence="5">
    <location>
        <begin position="149"/>
        <end position="169"/>
    </location>
</feature>
<keyword evidence="4 5" id="KW-0472">Membrane</keyword>
<keyword evidence="2 5" id="KW-0812">Transmembrane</keyword>
<dbReference type="RefSeq" id="WP_119330048.1">
    <property type="nucleotide sequence ID" value="NZ_JBHSJH010000002.1"/>
</dbReference>
<protein>
    <submittedName>
        <fullName evidence="7">FUSC family protein</fullName>
    </submittedName>
</protein>
<evidence type="ECO:0000256" key="4">
    <source>
        <dbReference type="ARBA" id="ARBA00023136"/>
    </source>
</evidence>
<comment type="subcellular location">
    <subcellularLocation>
        <location evidence="1">Membrane</location>
        <topology evidence="1">Multi-pass membrane protein</topology>
    </subcellularLocation>
</comment>
<evidence type="ECO:0000256" key="5">
    <source>
        <dbReference type="SAM" id="Phobius"/>
    </source>
</evidence>
<feature type="transmembrane region" description="Helical" evidence="5">
    <location>
        <begin position="99"/>
        <end position="119"/>
    </location>
</feature>
<reference evidence="8" key="1">
    <citation type="journal article" date="2019" name="Int. J. Syst. Evol. Microbiol.">
        <title>The Global Catalogue of Microorganisms (GCM) 10K type strain sequencing project: providing services to taxonomists for standard genome sequencing and annotation.</title>
        <authorList>
            <consortium name="The Broad Institute Genomics Platform"/>
            <consortium name="The Broad Institute Genome Sequencing Center for Infectious Disease"/>
            <person name="Wu L."/>
            <person name="Ma J."/>
        </authorList>
    </citation>
    <scope>NUCLEOTIDE SEQUENCE [LARGE SCALE GENOMIC DNA]</scope>
    <source>
        <strain evidence="8">CGMCC 1.13718</strain>
    </source>
</reference>
<dbReference type="Pfam" id="PF13515">
    <property type="entry name" value="FUSC_2"/>
    <property type="match status" value="1"/>
</dbReference>